<dbReference type="GO" id="GO:0004672">
    <property type="term" value="F:protein kinase activity"/>
    <property type="evidence" value="ECO:0007669"/>
    <property type="project" value="InterPro"/>
</dbReference>
<evidence type="ECO:0000256" key="6">
    <source>
        <dbReference type="SAM" id="Coils"/>
    </source>
</evidence>
<dbReference type="PANTHER" id="PTHR43788:SF8">
    <property type="entry name" value="DNA-BINDING PROTEIN SMUBP-2"/>
    <property type="match status" value="1"/>
</dbReference>
<keyword evidence="5" id="KW-0067">ATP-binding</keyword>
<dbReference type="SUPFAM" id="SSF56112">
    <property type="entry name" value="Protein kinase-like (PK-like)"/>
    <property type="match status" value="1"/>
</dbReference>
<accession>A0A6P0B0A5</accession>
<proteinExistence type="inferred from homology"/>
<protein>
    <submittedName>
        <fullName evidence="8">Protein kinase</fullName>
    </submittedName>
</protein>
<gene>
    <name evidence="8" type="ORF">GR204_00750</name>
</gene>
<name>A0A6P0B0A5_RHILE</name>
<dbReference type="PANTHER" id="PTHR43788">
    <property type="entry name" value="DNA2/NAM7 HELICASE FAMILY MEMBER"/>
    <property type="match status" value="1"/>
</dbReference>
<dbReference type="Proteomes" id="UP000471560">
    <property type="component" value="Unassembled WGS sequence"/>
</dbReference>
<dbReference type="InterPro" id="IPR050534">
    <property type="entry name" value="Coronavir_polyprotein_1ab"/>
</dbReference>
<dbReference type="RefSeq" id="WP_164575287.1">
    <property type="nucleotide sequence ID" value="NZ_WUEZ01000001.1"/>
</dbReference>
<dbReference type="GO" id="GO:0043139">
    <property type="term" value="F:5'-3' DNA helicase activity"/>
    <property type="evidence" value="ECO:0007669"/>
    <property type="project" value="TreeGrafter"/>
</dbReference>
<reference evidence="8 9" key="1">
    <citation type="submission" date="2019-12" db="EMBL/GenBank/DDBJ databases">
        <title>Rhizobium genotypes associated with high levels of biological nitrogen fixation by grain legumes in a temperate-maritime cropping system.</title>
        <authorList>
            <person name="Maluk M."/>
            <person name="Francesc Ferrando Molina F."/>
            <person name="Lopez Del Egido L."/>
            <person name="Lafos M."/>
            <person name="Langarica-Fuentes A."/>
            <person name="Gebre Yohannes G."/>
            <person name="Young M.W."/>
            <person name="Martin P."/>
            <person name="Gantlett R."/>
            <person name="Kenicer G."/>
            <person name="Hawes C."/>
            <person name="Begg G.S."/>
            <person name="Quilliam R.S."/>
            <person name="Squire G.R."/>
            <person name="Poole P.S."/>
            <person name="Young P.W."/>
            <person name="Iannetta P.M."/>
            <person name="James E.K."/>
        </authorList>
    </citation>
    <scope>NUCLEOTIDE SEQUENCE [LARGE SCALE GENOMIC DNA]</scope>
    <source>
        <strain evidence="8 9">JHI1096</strain>
    </source>
</reference>
<evidence type="ECO:0000313" key="8">
    <source>
        <dbReference type="EMBL" id="NEI32551.1"/>
    </source>
</evidence>
<dbReference type="EMBL" id="WUEZ01000001">
    <property type="protein sequence ID" value="NEI32551.1"/>
    <property type="molecule type" value="Genomic_DNA"/>
</dbReference>
<dbReference type="PROSITE" id="PS50011">
    <property type="entry name" value="PROTEIN_KINASE_DOM"/>
    <property type="match status" value="1"/>
</dbReference>
<evidence type="ECO:0000313" key="9">
    <source>
        <dbReference type="Proteomes" id="UP000471560"/>
    </source>
</evidence>
<dbReference type="Pfam" id="PF00069">
    <property type="entry name" value="Pkinase"/>
    <property type="match status" value="1"/>
</dbReference>
<evidence type="ECO:0000256" key="4">
    <source>
        <dbReference type="ARBA" id="ARBA00022806"/>
    </source>
</evidence>
<dbReference type="CDD" id="cd18808">
    <property type="entry name" value="SF1_C_Upf1"/>
    <property type="match status" value="1"/>
</dbReference>
<sequence length="1150" mass="128741">MTTAPAPPGTILSKRFVLLDESREGGMASIQKSFDIAEQRNVAIKRMLVTGDPDRQKTSFQREVEALQELEHTNIVSYVLADQDDAGNWYLALEWLDQTLEAFVLKHGAMTWNKFYSTIGKPILEALEYAQTRYQRVHRDLNPRNIMLTDLGIPKITDYGISKVFGRDSWMPVAGKTFVDARTPGFSPREVDDGVYSFGRDCFGFAAVVICCLLGRKIEGDADLGVALHEAAMPDGIRQIIERALSDDPRTRPLDAKQMRIDIEHVEALRAEAIGYKYACFLDITPAAEQWLCEELHLDSRAAAQDFIVDELAEVHGLGLHRFGDEELPKVSVDIFGPSWRFRARIAGHGKNTIEIYDCRALDVSFAARMREQALRLPLQFSFTTPSDAVIATSIVADIWQRVADHDKRIGDARKAAQSERIFRAWKGYLRDRVRFEVDRSAVMHFTSRRIEGSKVTFILDSAASADSVGEERLIRVGGRHIFGVLTKVTLDQIVFEVQRGSAELIPRRGELILNTVAAERSLANQSSAVDAIMYGRAANARLKTVLLDPSQAKPPSPVEQKWIAASRLQGEKLAVLRQALGTNEVLAIAGPPGTGKTDLISEIVVRWLDMNPGKRILLSSQTHTALDEAIERIASLTGNGNAIVRIGRHDDIRISDFAKTLLLEEKVETWAAAVRASAEINLTNWAVEQGVDRELVRLGMRVERLVQTIERRREVDRLLEEAEQKIDAAEGVLEENLSHHRVDYELEDKTVALGDEVALLKDTRRGLRAEERVVRELLRSTVDMGPEIAALRDVTELREWQDLYLQGSPAIASCKERLQLLEEWLLKVGKTGDFNAAVISNARVIAGTCVGIAGVRGAEDVQYDLCIVDEASKATATEILIPMSKSKRWIVVGDTEQLPPFFEDFGDELIEQFDEEEDIRPTILDRFLKGPNCLPTANRAEMRVQHRMIAAIGELVSHCFYDEKLKSPIQSHGLDLSGEIPAPVTWFTTSAERRRGEQRHENSFDNALESQWIKQILDRLQTAAAKQMTTVTVAVIAGYSLQVRRLTVMTSKNSQEWPNLKVACNTVDAFQGKQADICIYSVVRSNAKKQFGFLKEKPRLNVALSRARSALIIVGDHLFCQTARAPNPFRKVIDWVEAHQSNCHLGPLQ</sequence>
<dbReference type="InterPro" id="IPR041679">
    <property type="entry name" value="DNA2/NAM7-like_C"/>
</dbReference>
<dbReference type="Gene3D" id="3.30.200.20">
    <property type="entry name" value="Phosphorylase Kinase, domain 1"/>
    <property type="match status" value="1"/>
</dbReference>
<feature type="coiled-coil region" evidence="6">
    <location>
        <begin position="706"/>
        <end position="740"/>
    </location>
</feature>
<dbReference type="GO" id="GO:0016787">
    <property type="term" value="F:hydrolase activity"/>
    <property type="evidence" value="ECO:0007669"/>
    <property type="project" value="UniProtKB-KW"/>
</dbReference>
<evidence type="ECO:0000256" key="3">
    <source>
        <dbReference type="ARBA" id="ARBA00022801"/>
    </source>
</evidence>
<organism evidence="8 9">
    <name type="scientific">Rhizobium leguminosarum</name>
    <dbReference type="NCBI Taxonomy" id="384"/>
    <lineage>
        <taxon>Bacteria</taxon>
        <taxon>Pseudomonadati</taxon>
        <taxon>Pseudomonadota</taxon>
        <taxon>Alphaproteobacteria</taxon>
        <taxon>Hyphomicrobiales</taxon>
        <taxon>Rhizobiaceae</taxon>
        <taxon>Rhizobium/Agrobacterium group</taxon>
        <taxon>Rhizobium</taxon>
    </lineage>
</organism>
<dbReference type="InterPro" id="IPR041677">
    <property type="entry name" value="DNA2/NAM7_AAA_11"/>
</dbReference>
<dbReference type="InterPro" id="IPR000719">
    <property type="entry name" value="Prot_kinase_dom"/>
</dbReference>
<dbReference type="GO" id="GO:0005524">
    <property type="term" value="F:ATP binding"/>
    <property type="evidence" value="ECO:0007669"/>
    <property type="project" value="UniProtKB-KW"/>
</dbReference>
<dbReference type="InterPro" id="IPR011009">
    <property type="entry name" value="Kinase-like_dom_sf"/>
</dbReference>
<dbReference type="SUPFAM" id="SSF52540">
    <property type="entry name" value="P-loop containing nucleoside triphosphate hydrolases"/>
    <property type="match status" value="1"/>
</dbReference>
<dbReference type="Pfam" id="PF13087">
    <property type="entry name" value="AAA_12"/>
    <property type="match status" value="1"/>
</dbReference>
<dbReference type="Gene3D" id="3.40.50.300">
    <property type="entry name" value="P-loop containing nucleotide triphosphate hydrolases"/>
    <property type="match status" value="2"/>
</dbReference>
<keyword evidence="2" id="KW-0547">Nucleotide-binding</keyword>
<dbReference type="AlphaFoldDB" id="A0A6P0B0A5"/>
<comment type="caution">
    <text evidence="8">The sequence shown here is derived from an EMBL/GenBank/DDBJ whole genome shotgun (WGS) entry which is preliminary data.</text>
</comment>
<keyword evidence="3" id="KW-0378">Hydrolase</keyword>
<keyword evidence="4" id="KW-0347">Helicase</keyword>
<dbReference type="Pfam" id="PF13086">
    <property type="entry name" value="AAA_11"/>
    <property type="match status" value="1"/>
</dbReference>
<evidence type="ECO:0000259" key="7">
    <source>
        <dbReference type="PROSITE" id="PS50011"/>
    </source>
</evidence>
<keyword evidence="8" id="KW-0418">Kinase</keyword>
<evidence type="ECO:0000256" key="5">
    <source>
        <dbReference type="ARBA" id="ARBA00022840"/>
    </source>
</evidence>
<evidence type="ECO:0000256" key="2">
    <source>
        <dbReference type="ARBA" id="ARBA00022741"/>
    </source>
</evidence>
<evidence type="ECO:0000256" key="1">
    <source>
        <dbReference type="ARBA" id="ARBA00007913"/>
    </source>
</evidence>
<dbReference type="InterPro" id="IPR047187">
    <property type="entry name" value="SF1_C_Upf1"/>
</dbReference>
<keyword evidence="8" id="KW-0808">Transferase</keyword>
<comment type="similarity">
    <text evidence="1">Belongs to the DNA2/NAM7 helicase family.</text>
</comment>
<dbReference type="InterPro" id="IPR027417">
    <property type="entry name" value="P-loop_NTPase"/>
</dbReference>
<dbReference type="Gene3D" id="1.10.510.10">
    <property type="entry name" value="Transferase(Phosphotransferase) domain 1"/>
    <property type="match status" value="1"/>
</dbReference>
<feature type="domain" description="Protein kinase" evidence="7">
    <location>
        <begin position="16"/>
        <end position="268"/>
    </location>
</feature>
<keyword evidence="6" id="KW-0175">Coiled coil</keyword>